<dbReference type="OrthoDB" id="1252536at2"/>
<dbReference type="Gene3D" id="3.90.950.20">
    <property type="entry name" value="CinA-like"/>
    <property type="match status" value="1"/>
</dbReference>
<proteinExistence type="predicted"/>
<protein>
    <submittedName>
        <fullName evidence="2">Damage-inducible protein CinA</fullName>
    </submittedName>
</protein>
<evidence type="ECO:0000313" key="2">
    <source>
        <dbReference type="EMBL" id="PZF71279.1"/>
    </source>
</evidence>
<dbReference type="EMBL" id="QKTW01000025">
    <property type="protein sequence ID" value="PZF71279.1"/>
    <property type="molecule type" value="Genomic_DNA"/>
</dbReference>
<dbReference type="SUPFAM" id="SSF142433">
    <property type="entry name" value="CinA-like"/>
    <property type="match status" value="1"/>
</dbReference>
<comment type="caution">
    <text evidence="2">The sequence shown here is derived from an EMBL/GenBank/DDBJ whole genome shotgun (WGS) entry which is preliminary data.</text>
</comment>
<dbReference type="InterPro" id="IPR036653">
    <property type="entry name" value="CinA-like_C"/>
</dbReference>
<dbReference type="InterPro" id="IPR008136">
    <property type="entry name" value="CinA_C"/>
</dbReference>
<dbReference type="Proteomes" id="UP000248745">
    <property type="component" value="Unassembled WGS sequence"/>
</dbReference>
<dbReference type="RefSeq" id="WP_111000424.1">
    <property type="nucleotide sequence ID" value="NZ_QKTW01000025.1"/>
</dbReference>
<name>A0A2W2B4X7_9BACT</name>
<gene>
    <name evidence="2" type="ORF">DN068_18445</name>
</gene>
<sequence>MYPLTEINKIKDKLIQAGQTISVAESVTSGHLQAAFSLADNAACFYQGGLTVYNLGQKAKQLGVDPIKALACNCVSEEVASVLALAVAGRFLSDYGIGITGYAASVPEKGIEALFAYYAIAFHGIIIDAGKLEAKQAEALQVQLFYTDAVLKILSERLQIQV</sequence>
<keyword evidence="3" id="KW-1185">Reference proteome</keyword>
<feature type="domain" description="CinA C-terminal" evidence="1">
    <location>
        <begin position="8"/>
        <end position="155"/>
    </location>
</feature>
<reference evidence="2 3" key="1">
    <citation type="submission" date="2018-06" db="EMBL/GenBank/DDBJ databases">
        <title>Mucibacter soli gen. nov., sp. nov., a new member of the family Chitinophagaceae producing mucin.</title>
        <authorList>
            <person name="Kim M.-K."/>
            <person name="Park S."/>
            <person name="Kim T.-S."/>
            <person name="Joung Y."/>
            <person name="Han J.-H."/>
            <person name="Kim S.B."/>
        </authorList>
    </citation>
    <scope>NUCLEOTIDE SEQUENCE [LARGE SCALE GENOMIC DNA]</scope>
    <source>
        <strain evidence="2 3">R1-15</strain>
    </source>
</reference>
<dbReference type="Pfam" id="PF02464">
    <property type="entry name" value="CinA"/>
    <property type="match status" value="1"/>
</dbReference>
<accession>A0A2W2B4X7</accession>
<evidence type="ECO:0000313" key="3">
    <source>
        <dbReference type="Proteomes" id="UP000248745"/>
    </source>
</evidence>
<organism evidence="2 3">
    <name type="scientific">Taibaiella soli</name>
    <dbReference type="NCBI Taxonomy" id="1649169"/>
    <lineage>
        <taxon>Bacteria</taxon>
        <taxon>Pseudomonadati</taxon>
        <taxon>Bacteroidota</taxon>
        <taxon>Chitinophagia</taxon>
        <taxon>Chitinophagales</taxon>
        <taxon>Chitinophagaceae</taxon>
        <taxon>Taibaiella</taxon>
    </lineage>
</organism>
<evidence type="ECO:0000259" key="1">
    <source>
        <dbReference type="Pfam" id="PF02464"/>
    </source>
</evidence>
<dbReference type="AlphaFoldDB" id="A0A2W2B4X7"/>